<keyword evidence="3" id="KW-1185">Reference proteome</keyword>
<dbReference type="RefSeq" id="WP_142101614.1">
    <property type="nucleotide sequence ID" value="NZ_VFPH01000001.1"/>
</dbReference>
<evidence type="ECO:0000313" key="2">
    <source>
        <dbReference type="EMBL" id="TQM45791.1"/>
    </source>
</evidence>
<proteinExistence type="predicted"/>
<evidence type="ECO:0000313" key="3">
    <source>
        <dbReference type="Proteomes" id="UP000319818"/>
    </source>
</evidence>
<dbReference type="AlphaFoldDB" id="A0A543GI86"/>
<comment type="caution">
    <text evidence="2">The sequence shown here is derived from an EMBL/GenBank/DDBJ whole genome shotgun (WGS) entry which is preliminary data.</text>
</comment>
<dbReference type="Proteomes" id="UP000319818">
    <property type="component" value="Unassembled WGS sequence"/>
</dbReference>
<feature type="region of interest" description="Disordered" evidence="1">
    <location>
        <begin position="1"/>
        <end position="96"/>
    </location>
</feature>
<protein>
    <submittedName>
        <fullName evidence="2">Uncharacterized protein</fullName>
    </submittedName>
</protein>
<dbReference type="EMBL" id="VFPH01000001">
    <property type="protein sequence ID" value="TQM45791.1"/>
    <property type="molecule type" value="Genomic_DNA"/>
</dbReference>
<evidence type="ECO:0000256" key="1">
    <source>
        <dbReference type="SAM" id="MobiDB-lite"/>
    </source>
</evidence>
<organism evidence="2 3">
    <name type="scientific">Pseudonocardia cypriaca</name>
    <dbReference type="NCBI Taxonomy" id="882449"/>
    <lineage>
        <taxon>Bacteria</taxon>
        <taxon>Bacillati</taxon>
        <taxon>Actinomycetota</taxon>
        <taxon>Actinomycetes</taxon>
        <taxon>Pseudonocardiales</taxon>
        <taxon>Pseudonocardiaceae</taxon>
        <taxon>Pseudonocardia</taxon>
    </lineage>
</organism>
<gene>
    <name evidence="2" type="ORF">FB388_3191</name>
</gene>
<accession>A0A543GI86</accession>
<reference evidence="2 3" key="1">
    <citation type="submission" date="2019-06" db="EMBL/GenBank/DDBJ databases">
        <title>Sequencing the genomes of 1000 actinobacteria strains.</title>
        <authorList>
            <person name="Klenk H.-P."/>
        </authorList>
    </citation>
    <scope>NUCLEOTIDE SEQUENCE [LARGE SCALE GENOMIC DNA]</scope>
    <source>
        <strain evidence="2 3">DSM 45511</strain>
    </source>
</reference>
<feature type="compositionally biased region" description="Basic residues" evidence="1">
    <location>
        <begin position="83"/>
        <end position="96"/>
    </location>
</feature>
<name>A0A543GI86_9PSEU</name>
<sequence length="96" mass="10291">MTHPDDLPAPLDGPPPAREQLPLPRRRRQSHIEPQLRTPGGAGTGTPFAAFSTDAAPEATRNTSTECCERCGQADRAGAFHAGTHRGRSPRKRGGR</sequence>